<protein>
    <submittedName>
        <fullName evidence="1">DUF4249 domain-containing protein</fullName>
    </submittedName>
</protein>
<evidence type="ECO:0000313" key="2">
    <source>
        <dbReference type="Proteomes" id="UP000262802"/>
    </source>
</evidence>
<gene>
    <name evidence="1" type="ORF">D3Y59_00955</name>
</gene>
<reference evidence="1 2" key="1">
    <citation type="submission" date="2018-09" db="EMBL/GenBank/DDBJ databases">
        <title>Hymenobacter medium sp. nov., isolated from R2A medium.</title>
        <authorList>
            <person name="Yingchao G."/>
        </authorList>
    </citation>
    <scope>NUCLEOTIDE SEQUENCE [LARGE SCALE GENOMIC DNA]</scope>
    <source>
        <strain evidence="2">sh-6</strain>
    </source>
</reference>
<proteinExistence type="predicted"/>
<dbReference type="InterPro" id="IPR025345">
    <property type="entry name" value="DUF4249"/>
</dbReference>
<dbReference type="AlphaFoldDB" id="A0A3B7R7V9"/>
<dbReference type="RefSeq" id="WP_119443337.1">
    <property type="nucleotide sequence ID" value="NZ_CP032317.1"/>
</dbReference>
<evidence type="ECO:0000313" key="1">
    <source>
        <dbReference type="EMBL" id="AYA35746.1"/>
    </source>
</evidence>
<accession>A0A3B7R7V9</accession>
<organism evidence="1 2">
    <name type="scientific">Hymenobacter oligotrophus</name>
    <dbReference type="NCBI Taxonomy" id="2319843"/>
    <lineage>
        <taxon>Bacteria</taxon>
        <taxon>Pseudomonadati</taxon>
        <taxon>Bacteroidota</taxon>
        <taxon>Cytophagia</taxon>
        <taxon>Cytophagales</taxon>
        <taxon>Hymenobacteraceae</taxon>
        <taxon>Hymenobacter</taxon>
    </lineage>
</organism>
<name>A0A3B7R7V9_9BACT</name>
<dbReference type="EMBL" id="CP032317">
    <property type="protein sequence ID" value="AYA35746.1"/>
    <property type="molecule type" value="Genomic_DNA"/>
</dbReference>
<keyword evidence="2" id="KW-1185">Reference proteome</keyword>
<dbReference type="KEGG" id="hyh:D3Y59_00955"/>
<sequence length="385" mass="43647">MTSQQSYFRRALAWVVLWALTGSCIDPFEPEIDEVDTSFVVVDGFINSRGISTIKLSRTYKLSAPGQPPTETRARVLIEQEGGGSVTLTETAPGTYTSPALNLGAGTRYRLHFFTSNGREYASDYTPVKITPEIDSVEWDLGGEGVQISVSTHDATNQSRYYRWGLEETWEFTSAYRSVVEYVNNQMRPRQEDIYRCWASNTAGNIRLFSTTRLTQDVVARHQLLEIPRTATRLRLRYSVLVKQYAQTPEEYAYWDELRKNTENLGTLFDPLPSQVTGNVRCLSNPAETVLGFVGAYSVTEKRIFITSAQLPVQWYRTYLTGYENCMQIDTFKLRDVDAAFRNPALQPLEGVYTGNGVLIAYTGAARKCIDCRERGTNKRPSFWP</sequence>
<dbReference type="Proteomes" id="UP000262802">
    <property type="component" value="Chromosome"/>
</dbReference>
<dbReference type="OrthoDB" id="1062680at2"/>
<dbReference type="Pfam" id="PF14054">
    <property type="entry name" value="DUF4249"/>
    <property type="match status" value="1"/>
</dbReference>